<evidence type="ECO:0000256" key="4">
    <source>
        <dbReference type="ARBA" id="ARBA00023136"/>
    </source>
</evidence>
<dbReference type="InterPro" id="IPR013636">
    <property type="entry name" value="ARMH3_C"/>
</dbReference>
<comment type="subcellular location">
    <subcellularLocation>
        <location evidence="1">Membrane</location>
    </subcellularLocation>
</comment>
<dbReference type="Pfam" id="PF08427">
    <property type="entry name" value="ARMH3_C"/>
    <property type="match status" value="1"/>
</dbReference>
<proteinExistence type="predicted"/>
<dbReference type="SMART" id="SM01158">
    <property type="entry name" value="DUF1741"/>
    <property type="match status" value="1"/>
</dbReference>
<evidence type="ECO:0000313" key="6">
    <source>
        <dbReference type="EMBL" id="KAF6766655.1"/>
    </source>
</evidence>
<keyword evidence="7" id="KW-1185">Reference proteome</keyword>
<dbReference type="PANTHER" id="PTHR13608">
    <property type="entry name" value="ARMADILLO-LIKE HELICAL DOMAIN-CONTAINING PROTEIN 3"/>
    <property type="match status" value="1"/>
</dbReference>
<sequence>MSGEAQIAISEHAIRLLPSMCLQCASTAVNGEARKDHALETLTIASRCCLSKNLSGWEVMDLIAGSVGQSDSVFNDFTSMLSTIIGDESAPASTRHRALRLGFVFVCTISQLSPGAYFLRRNLFPSIVTFVKSRETEAFVTDAALFLAILANYHKSDAARMNPYLKRIKECQDDGFTRKICRSTIPPIDKAVKAYTSDESLQGTGVGATLTSLLRPDRLLSRLRSNSNLRSKTPADGQPQPIAQAVALLPIYEFMVGNPTFTIILLEDLENTPSPWISSFLSLASWLFTNASSASSSRTMAYASLALEMQLVLVENASAMNVLCTRPAPGLQLCQQHQRLPRLPHVRVGRPLICDVLDCCNLWLRHNLNRRLAAPPYSKCIWICHRTVWYLQRERLRLDYHWKELWVSVLGLFSFLAGKIDTLLTTGGIGQLILDSLAFLDAAVGFSELYLPTPHAVHELVYELVRNSESLEKQRGILESVEASPRDSDALQHLLEITFFYKEKILATGTATKEASDVFRIIIQEIELHGLHRPDTRTDREPSIRAEEVLDFARHACSDGLGLA</sequence>
<name>A0A8H6MFA3_9AGAR</name>
<dbReference type="GO" id="GO:0005829">
    <property type="term" value="C:cytosol"/>
    <property type="evidence" value="ECO:0007669"/>
    <property type="project" value="TreeGrafter"/>
</dbReference>
<evidence type="ECO:0000259" key="5">
    <source>
        <dbReference type="SMART" id="SM01158"/>
    </source>
</evidence>
<keyword evidence="2" id="KW-0812">Transmembrane</keyword>
<evidence type="ECO:0000256" key="3">
    <source>
        <dbReference type="ARBA" id="ARBA00022989"/>
    </source>
</evidence>
<keyword evidence="4" id="KW-0472">Membrane</keyword>
<dbReference type="EMBL" id="JACGCI010000001">
    <property type="protein sequence ID" value="KAF6766655.1"/>
    <property type="molecule type" value="Genomic_DNA"/>
</dbReference>
<organism evidence="6 7">
    <name type="scientific">Ephemerocybe angulata</name>
    <dbReference type="NCBI Taxonomy" id="980116"/>
    <lineage>
        <taxon>Eukaryota</taxon>
        <taxon>Fungi</taxon>
        <taxon>Dikarya</taxon>
        <taxon>Basidiomycota</taxon>
        <taxon>Agaricomycotina</taxon>
        <taxon>Agaricomycetes</taxon>
        <taxon>Agaricomycetidae</taxon>
        <taxon>Agaricales</taxon>
        <taxon>Agaricineae</taxon>
        <taxon>Psathyrellaceae</taxon>
        <taxon>Ephemerocybe</taxon>
    </lineage>
</organism>
<dbReference type="GO" id="GO:0016020">
    <property type="term" value="C:membrane"/>
    <property type="evidence" value="ECO:0007669"/>
    <property type="project" value="UniProtKB-SubCell"/>
</dbReference>
<evidence type="ECO:0000313" key="7">
    <source>
        <dbReference type="Proteomes" id="UP000521943"/>
    </source>
</evidence>
<accession>A0A8H6MFA3</accession>
<dbReference type="PANTHER" id="PTHR13608:SF3">
    <property type="entry name" value="ARMADILLO-LIKE HELICAL DOMAIN-CONTAINING PROTEIN 3"/>
    <property type="match status" value="1"/>
</dbReference>
<keyword evidence="3" id="KW-1133">Transmembrane helix</keyword>
<reference evidence="6 7" key="1">
    <citation type="submission" date="2020-07" db="EMBL/GenBank/DDBJ databases">
        <title>Comparative genomics of pyrophilous fungi reveals a link between fire events and developmental genes.</title>
        <authorList>
            <consortium name="DOE Joint Genome Institute"/>
            <person name="Steindorff A.S."/>
            <person name="Carver A."/>
            <person name="Calhoun S."/>
            <person name="Stillman K."/>
            <person name="Liu H."/>
            <person name="Lipzen A."/>
            <person name="Pangilinan J."/>
            <person name="Labutti K."/>
            <person name="Bruns T.D."/>
            <person name="Grigoriev I.V."/>
        </authorList>
    </citation>
    <scope>NUCLEOTIDE SEQUENCE [LARGE SCALE GENOMIC DNA]</scope>
    <source>
        <strain evidence="6 7">CBS 144469</strain>
    </source>
</reference>
<comment type="caution">
    <text evidence="6">The sequence shown here is derived from an EMBL/GenBank/DDBJ whole genome shotgun (WGS) entry which is preliminary data.</text>
</comment>
<evidence type="ECO:0000256" key="1">
    <source>
        <dbReference type="ARBA" id="ARBA00004370"/>
    </source>
</evidence>
<dbReference type="OrthoDB" id="2012278at2759"/>
<evidence type="ECO:0000256" key="2">
    <source>
        <dbReference type="ARBA" id="ARBA00022692"/>
    </source>
</evidence>
<gene>
    <name evidence="6" type="ORF">DFP72DRAFT_27463</name>
</gene>
<feature type="domain" description="Armadillo-like helical" evidence="5">
    <location>
        <begin position="344"/>
        <end position="564"/>
    </location>
</feature>
<dbReference type="InterPro" id="IPR039868">
    <property type="entry name" value="ARMD3-like"/>
</dbReference>
<dbReference type="Proteomes" id="UP000521943">
    <property type="component" value="Unassembled WGS sequence"/>
</dbReference>
<protein>
    <recommendedName>
        <fullName evidence="5">Armadillo-like helical domain-containing protein</fullName>
    </recommendedName>
</protein>
<dbReference type="AlphaFoldDB" id="A0A8H6MFA3"/>